<dbReference type="InterPro" id="IPR003819">
    <property type="entry name" value="TauD/TfdA-like"/>
</dbReference>
<dbReference type="PANTHER" id="PTHR10696">
    <property type="entry name" value="GAMMA-BUTYROBETAINE HYDROXYLASE-RELATED"/>
    <property type="match status" value="1"/>
</dbReference>
<evidence type="ECO:0000313" key="6">
    <source>
        <dbReference type="Proteomes" id="UP000430079"/>
    </source>
</evidence>
<dbReference type="InterPro" id="IPR042098">
    <property type="entry name" value="TauD-like_sf"/>
</dbReference>
<evidence type="ECO:0000313" key="5">
    <source>
        <dbReference type="EMBL" id="GFE12736.1"/>
    </source>
</evidence>
<dbReference type="Pfam" id="PF02668">
    <property type="entry name" value="TauD"/>
    <property type="match status" value="1"/>
</dbReference>
<feature type="domain" description="TauD/TfdA-like" evidence="4">
    <location>
        <begin position="53"/>
        <end position="347"/>
    </location>
</feature>
<proteinExistence type="predicted"/>
<evidence type="ECO:0000256" key="2">
    <source>
        <dbReference type="ARBA" id="ARBA00023002"/>
    </source>
</evidence>
<dbReference type="GO" id="GO:0016491">
    <property type="term" value="F:oxidoreductase activity"/>
    <property type="evidence" value="ECO:0007669"/>
    <property type="project" value="UniProtKB-KW"/>
</dbReference>
<dbReference type="InterPro" id="IPR050411">
    <property type="entry name" value="AlphaKG_dependent_hydroxylases"/>
</dbReference>
<keyword evidence="2" id="KW-0560">Oxidoreductase</keyword>
<name>A0A640SRJ7_9ACTN</name>
<dbReference type="SUPFAM" id="SSF51197">
    <property type="entry name" value="Clavaminate synthase-like"/>
    <property type="match status" value="1"/>
</dbReference>
<evidence type="ECO:0000256" key="1">
    <source>
        <dbReference type="ARBA" id="ARBA00001954"/>
    </source>
</evidence>
<dbReference type="Proteomes" id="UP000430079">
    <property type="component" value="Unassembled WGS sequence"/>
</dbReference>
<keyword evidence="3" id="KW-0408">Iron</keyword>
<keyword evidence="6" id="KW-1185">Reference proteome</keyword>
<evidence type="ECO:0000256" key="3">
    <source>
        <dbReference type="ARBA" id="ARBA00023004"/>
    </source>
</evidence>
<dbReference type="Gene3D" id="3.60.130.10">
    <property type="entry name" value="Clavaminate synthase-like"/>
    <property type="match status" value="1"/>
</dbReference>
<comment type="caution">
    <text evidence="5">The sequence shown here is derived from an EMBL/GenBank/DDBJ whole genome shotgun (WGS) entry which is preliminary data.</text>
</comment>
<gene>
    <name evidence="5" type="ORF">Sgleb_07830</name>
</gene>
<reference evidence="5 6" key="1">
    <citation type="submission" date="2019-12" db="EMBL/GenBank/DDBJ databases">
        <title>Whole genome shotgun sequence of Streptomyces hygroscopicus subsp. glebosus NBRC 13786.</title>
        <authorList>
            <person name="Ichikawa N."/>
            <person name="Kimura A."/>
            <person name="Kitahashi Y."/>
            <person name="Komaki H."/>
            <person name="Tamura T."/>
        </authorList>
    </citation>
    <scope>NUCLEOTIDE SEQUENCE [LARGE SCALE GENOMIC DNA]</scope>
    <source>
        <strain evidence="5 6">NBRC 13786</strain>
    </source>
</reference>
<dbReference type="EMBL" id="BLIO01000001">
    <property type="protein sequence ID" value="GFE12736.1"/>
    <property type="molecule type" value="Genomic_DNA"/>
</dbReference>
<dbReference type="AlphaFoldDB" id="A0A640SRJ7"/>
<evidence type="ECO:0000259" key="4">
    <source>
        <dbReference type="Pfam" id="PF02668"/>
    </source>
</evidence>
<comment type="cofactor">
    <cofactor evidence="1">
        <name>Fe(2+)</name>
        <dbReference type="ChEBI" id="CHEBI:29033"/>
    </cofactor>
</comment>
<organism evidence="5 6">
    <name type="scientific">Streptomyces glebosus</name>
    <dbReference type="NCBI Taxonomy" id="249580"/>
    <lineage>
        <taxon>Bacteria</taxon>
        <taxon>Bacillati</taxon>
        <taxon>Actinomycetota</taxon>
        <taxon>Actinomycetes</taxon>
        <taxon>Kitasatosporales</taxon>
        <taxon>Streptomycetaceae</taxon>
        <taxon>Streptomyces</taxon>
    </lineage>
</organism>
<sequence length="351" mass="39594">MTMRPGAVAPGLRRVEPGPSFRVPVRHRAFLAGSAHDSFPEHVPDAAEMIPVFAAEGADRPGPGWTAAIRDVVDETLPESGGVLLRGLPLTDKVDFEQAVTGLRYDRLGYRGGIAVRKNDAGVALNASEEDRRITLSPHNEMAYLPDYPRKIFFFCASEAHEGGEVPVNDIRETVKNIPEHIQEEFRARGVRYHRSLSRASSAGAMGWPETFGTDDKRRVEEHLTASGYAYRWSDDDALRYHYNRDAFTAHPETGEELWFNQVTELHCSYWRSHPDYPSDLPDHAYPATTTYGDGTAFDDDMISFLRGALWRTTRAVRMRQGDVLVLDNQVLQHGRFPFQGPRRHYVSLTR</sequence>
<dbReference type="PANTHER" id="PTHR10696:SF21">
    <property type="entry name" value="TAUD_TFDA-LIKE DOMAIN-CONTAINING PROTEIN"/>
    <property type="match status" value="1"/>
</dbReference>
<accession>A0A640SRJ7</accession>
<protein>
    <submittedName>
        <fullName evidence="5">Peptide synthase</fullName>
    </submittedName>
</protein>